<dbReference type="FunFam" id="3.40.50.1360:FF:000001">
    <property type="entry name" value="Ribose-5-phosphate isomerase A"/>
    <property type="match status" value="1"/>
</dbReference>
<evidence type="ECO:0000256" key="1">
    <source>
        <dbReference type="ARBA" id="ARBA00001713"/>
    </source>
</evidence>
<dbReference type="GO" id="GO:0009052">
    <property type="term" value="P:pentose-phosphate shunt, non-oxidative branch"/>
    <property type="evidence" value="ECO:0007669"/>
    <property type="project" value="InterPro"/>
</dbReference>
<evidence type="ECO:0000256" key="4">
    <source>
        <dbReference type="ARBA" id="ARBA00011959"/>
    </source>
</evidence>
<gene>
    <name evidence="7" type="ORF">CBOVIS_LOCUS11197</name>
</gene>
<name>A0A8S1F9J4_9PELO</name>
<dbReference type="PANTHER" id="PTHR11934">
    <property type="entry name" value="RIBOSE-5-PHOSPHATE ISOMERASE"/>
    <property type="match status" value="1"/>
</dbReference>
<dbReference type="OrthoDB" id="1555531at2759"/>
<dbReference type="NCBIfam" id="TIGR00021">
    <property type="entry name" value="rpiA"/>
    <property type="match status" value="1"/>
</dbReference>
<evidence type="ECO:0000313" key="7">
    <source>
        <dbReference type="EMBL" id="CAB3409559.1"/>
    </source>
</evidence>
<dbReference type="SUPFAM" id="SSF100950">
    <property type="entry name" value="NagB/RpiA/CoA transferase-like"/>
    <property type="match status" value="1"/>
</dbReference>
<comment type="pathway">
    <text evidence="2">Carbohydrate degradation; pentose phosphate pathway; D-ribose 5-phosphate from D-ribulose 5-phosphate (non-oxidative stage): step 1/1.</text>
</comment>
<dbReference type="GO" id="GO:0004751">
    <property type="term" value="F:ribose-5-phosphate isomerase activity"/>
    <property type="evidence" value="ECO:0007669"/>
    <property type="project" value="UniProtKB-EC"/>
</dbReference>
<evidence type="ECO:0000256" key="5">
    <source>
        <dbReference type="ARBA" id="ARBA00023235"/>
    </source>
</evidence>
<dbReference type="FunFam" id="3.30.70.260:FF:000018">
    <property type="entry name" value="Ribose-5-phosphate isomerase A"/>
    <property type="match status" value="1"/>
</dbReference>
<accession>A0A8S1F9J4</accession>
<dbReference type="PANTHER" id="PTHR11934:SF0">
    <property type="entry name" value="RIBOSE-5-PHOSPHATE ISOMERASE"/>
    <property type="match status" value="1"/>
</dbReference>
<dbReference type="InterPro" id="IPR037171">
    <property type="entry name" value="NagB/RpiA_transferase-like"/>
</dbReference>
<proteinExistence type="inferred from homology"/>
<sequence length="254" mass="28364">MVSAESQLNIIEQSKKLAAFACGEKYVRSGCLLGVGSGSTVKYLVDYLGESYKNGKLTDIMCIPTSQQTKQWLVDAKLPLSDLDITPELDICIDGADEVDSNFQCIKGGGGCLAQEKIVQHASKRFYVIGDYQKMSQHLGERYDSIPIEVIPFAYQPLLLSIPQQFGGIAKLRVCDENYGPVVTDNFNYIIDWHFDKTRKNIDWKMVQIRLAKTPGIVETGLFIDVVDSVFIANPDGTVKEWKNTRNHNNSVCI</sequence>
<reference evidence="7 8" key="1">
    <citation type="submission" date="2020-04" db="EMBL/GenBank/DDBJ databases">
        <authorList>
            <person name="Laetsch R D."/>
            <person name="Stevens L."/>
            <person name="Kumar S."/>
            <person name="Blaxter L. M."/>
        </authorList>
    </citation>
    <scope>NUCLEOTIDE SEQUENCE [LARGE SCALE GENOMIC DNA]</scope>
</reference>
<dbReference type="Pfam" id="PF06026">
    <property type="entry name" value="Rib_5-P_isom_A"/>
    <property type="match status" value="1"/>
</dbReference>
<dbReference type="Proteomes" id="UP000494206">
    <property type="component" value="Unassembled WGS sequence"/>
</dbReference>
<keyword evidence="5" id="KW-0413">Isomerase</keyword>
<dbReference type="AlphaFoldDB" id="A0A8S1F9J4"/>
<evidence type="ECO:0000256" key="3">
    <source>
        <dbReference type="ARBA" id="ARBA00008088"/>
    </source>
</evidence>
<evidence type="ECO:0000256" key="2">
    <source>
        <dbReference type="ARBA" id="ARBA00004988"/>
    </source>
</evidence>
<comment type="caution">
    <text evidence="7">The sequence shown here is derived from an EMBL/GenBank/DDBJ whole genome shotgun (WGS) entry which is preliminary data.</text>
</comment>
<dbReference type="CDD" id="cd01398">
    <property type="entry name" value="RPI_A"/>
    <property type="match status" value="1"/>
</dbReference>
<comment type="catalytic activity">
    <reaction evidence="1">
        <text>aldehydo-D-ribose 5-phosphate = D-ribulose 5-phosphate</text>
        <dbReference type="Rhea" id="RHEA:14657"/>
        <dbReference type="ChEBI" id="CHEBI:58121"/>
        <dbReference type="ChEBI" id="CHEBI:58273"/>
        <dbReference type="EC" id="5.3.1.6"/>
    </reaction>
</comment>
<dbReference type="GO" id="GO:0005737">
    <property type="term" value="C:cytoplasm"/>
    <property type="evidence" value="ECO:0007669"/>
    <property type="project" value="TreeGrafter"/>
</dbReference>
<dbReference type="NCBIfam" id="NF001924">
    <property type="entry name" value="PRK00702.1"/>
    <property type="match status" value="1"/>
</dbReference>
<dbReference type="InterPro" id="IPR004788">
    <property type="entry name" value="Ribose5P_isomerase_type_A"/>
</dbReference>
<dbReference type="GO" id="GO:0006014">
    <property type="term" value="P:D-ribose metabolic process"/>
    <property type="evidence" value="ECO:0007669"/>
    <property type="project" value="TreeGrafter"/>
</dbReference>
<dbReference type="Gene3D" id="3.30.70.260">
    <property type="match status" value="1"/>
</dbReference>
<keyword evidence="8" id="KW-1185">Reference proteome</keyword>
<organism evidence="7 8">
    <name type="scientific">Caenorhabditis bovis</name>
    <dbReference type="NCBI Taxonomy" id="2654633"/>
    <lineage>
        <taxon>Eukaryota</taxon>
        <taxon>Metazoa</taxon>
        <taxon>Ecdysozoa</taxon>
        <taxon>Nematoda</taxon>
        <taxon>Chromadorea</taxon>
        <taxon>Rhabditida</taxon>
        <taxon>Rhabditina</taxon>
        <taxon>Rhabditomorpha</taxon>
        <taxon>Rhabditoidea</taxon>
        <taxon>Rhabditidae</taxon>
        <taxon>Peloderinae</taxon>
        <taxon>Caenorhabditis</taxon>
    </lineage>
</organism>
<protein>
    <recommendedName>
        <fullName evidence="4">ribose-5-phosphate isomerase</fullName>
        <ecNumber evidence="4">5.3.1.6</ecNumber>
    </recommendedName>
    <alternativeName>
        <fullName evidence="6">Phosphoriboisomerase</fullName>
    </alternativeName>
</protein>
<comment type="similarity">
    <text evidence="3">Belongs to the ribose 5-phosphate isomerase family.</text>
</comment>
<dbReference type="Gene3D" id="3.40.50.1360">
    <property type="match status" value="1"/>
</dbReference>
<evidence type="ECO:0000256" key="6">
    <source>
        <dbReference type="ARBA" id="ARBA00029734"/>
    </source>
</evidence>
<evidence type="ECO:0000313" key="8">
    <source>
        <dbReference type="Proteomes" id="UP000494206"/>
    </source>
</evidence>
<dbReference type="EMBL" id="CADEPM010000008">
    <property type="protein sequence ID" value="CAB3409559.1"/>
    <property type="molecule type" value="Genomic_DNA"/>
</dbReference>
<dbReference type="EC" id="5.3.1.6" evidence="4"/>
<dbReference type="SUPFAM" id="SSF75445">
    <property type="entry name" value="D-ribose-5-phosphate isomerase (RpiA), lid domain"/>
    <property type="match status" value="1"/>
</dbReference>